<dbReference type="AlphaFoldDB" id="K1T0N2"/>
<evidence type="ECO:0000313" key="1">
    <source>
        <dbReference type="EMBL" id="EKC63438.1"/>
    </source>
</evidence>
<protein>
    <recommendedName>
        <fullName evidence="2">Transcriptional regulator, TetR family</fullName>
    </recommendedName>
</protein>
<reference evidence="1" key="1">
    <citation type="journal article" date="2013" name="Environ. Microbiol.">
        <title>Microbiota from the distal guts of lean and obese adolescents exhibit partial functional redundancy besides clear differences in community structure.</title>
        <authorList>
            <person name="Ferrer M."/>
            <person name="Ruiz A."/>
            <person name="Lanza F."/>
            <person name="Haange S.B."/>
            <person name="Oberbach A."/>
            <person name="Till H."/>
            <person name="Bargiela R."/>
            <person name="Campoy C."/>
            <person name="Segura M.T."/>
            <person name="Richter M."/>
            <person name="von Bergen M."/>
            <person name="Seifert J."/>
            <person name="Suarez A."/>
        </authorList>
    </citation>
    <scope>NUCLEOTIDE SEQUENCE</scope>
</reference>
<dbReference type="EMBL" id="AJWZ01005130">
    <property type="protein sequence ID" value="EKC63438.1"/>
    <property type="molecule type" value="Genomic_DNA"/>
</dbReference>
<organism evidence="1">
    <name type="scientific">human gut metagenome</name>
    <dbReference type="NCBI Taxonomy" id="408170"/>
    <lineage>
        <taxon>unclassified sequences</taxon>
        <taxon>metagenomes</taxon>
        <taxon>organismal metagenomes</taxon>
    </lineage>
</organism>
<accession>K1T0N2</accession>
<evidence type="ECO:0008006" key="2">
    <source>
        <dbReference type="Google" id="ProtNLM"/>
    </source>
</evidence>
<dbReference type="InterPro" id="IPR009057">
    <property type="entry name" value="Homeodomain-like_sf"/>
</dbReference>
<proteinExistence type="predicted"/>
<name>K1T0N2_9ZZZZ</name>
<sequence length="37" mass="4294">MAKFTKKAIMDCFLNMLKRKNIDRVTVTDICEECGIN</sequence>
<comment type="caution">
    <text evidence="1">The sequence shown here is derived from an EMBL/GenBank/DDBJ whole genome shotgun (WGS) entry which is preliminary data.</text>
</comment>
<dbReference type="SUPFAM" id="SSF46689">
    <property type="entry name" value="Homeodomain-like"/>
    <property type="match status" value="1"/>
</dbReference>
<dbReference type="Gene3D" id="1.10.357.10">
    <property type="entry name" value="Tetracycline Repressor, domain 2"/>
    <property type="match status" value="1"/>
</dbReference>
<gene>
    <name evidence="1" type="ORF">OBE_07463</name>
</gene>
<feature type="non-terminal residue" evidence="1">
    <location>
        <position position="37"/>
    </location>
</feature>